<protein>
    <submittedName>
        <fullName evidence="1">Uncharacterized protein</fullName>
    </submittedName>
</protein>
<organism evidence="1 2">
    <name type="scientific">Puccinia graminis f. sp. tritici</name>
    <dbReference type="NCBI Taxonomy" id="56615"/>
    <lineage>
        <taxon>Eukaryota</taxon>
        <taxon>Fungi</taxon>
        <taxon>Dikarya</taxon>
        <taxon>Basidiomycota</taxon>
        <taxon>Pucciniomycotina</taxon>
        <taxon>Pucciniomycetes</taxon>
        <taxon>Pucciniales</taxon>
        <taxon>Pucciniaceae</taxon>
        <taxon>Puccinia</taxon>
    </lineage>
</organism>
<evidence type="ECO:0000313" key="1">
    <source>
        <dbReference type="EMBL" id="KAA1126486.1"/>
    </source>
</evidence>
<sequence>MFLLAEYIIKFELLPPSFTATMKIFEPTILMQLIKSYISAGNGVAKMVSNYYFNSFMPGIVFLKTSAFMEPFRRAIEEILSSSDQNLLVYHLIKSFMQPSLKRIHYKTLPRDEQSRRIWKGFCADTFLQDLDALSLISTSNTIDENERKELIQTHKIAPLIQEMITYFDNPPDYCYGYSDKFEIYHILSIIDFLKRNYRSIIDELTPETIDKPDLNKKMECINYLVNHFEHHHNKYSYEALTTNIEYLMFINMTSAPMSTL</sequence>
<dbReference type="EMBL" id="VDEP01000171">
    <property type="protein sequence ID" value="KAA1126486.1"/>
    <property type="molecule type" value="Genomic_DNA"/>
</dbReference>
<gene>
    <name evidence="1" type="ORF">PGTUg99_020915</name>
</gene>
<dbReference type="AlphaFoldDB" id="A0A5B0RKR4"/>
<dbReference type="Proteomes" id="UP000325313">
    <property type="component" value="Unassembled WGS sequence"/>
</dbReference>
<accession>A0A5B0RKR4</accession>
<reference evidence="1 2" key="1">
    <citation type="submission" date="2019-05" db="EMBL/GenBank/DDBJ databases">
        <title>Emergence of the Ug99 lineage of the wheat stem rust pathogen through somatic hybridization.</title>
        <authorList>
            <person name="Li F."/>
            <person name="Upadhyaya N.M."/>
            <person name="Sperschneider J."/>
            <person name="Matny O."/>
            <person name="Nguyen-Phuc H."/>
            <person name="Mago R."/>
            <person name="Raley C."/>
            <person name="Miller M.E."/>
            <person name="Silverstein K.A.T."/>
            <person name="Henningsen E."/>
            <person name="Hirsch C.D."/>
            <person name="Visser B."/>
            <person name="Pretorius Z.A."/>
            <person name="Steffenson B.J."/>
            <person name="Schwessinger B."/>
            <person name="Dodds P.N."/>
            <person name="Figueroa M."/>
        </authorList>
    </citation>
    <scope>NUCLEOTIDE SEQUENCE [LARGE SCALE GENOMIC DNA]</scope>
    <source>
        <strain evidence="1 2">Ug99</strain>
    </source>
</reference>
<comment type="caution">
    <text evidence="1">The sequence shown here is derived from an EMBL/GenBank/DDBJ whole genome shotgun (WGS) entry which is preliminary data.</text>
</comment>
<evidence type="ECO:0000313" key="2">
    <source>
        <dbReference type="Proteomes" id="UP000325313"/>
    </source>
</evidence>
<name>A0A5B0RKR4_PUCGR</name>
<proteinExistence type="predicted"/>